<dbReference type="InterPro" id="IPR036634">
    <property type="entry name" value="PRD_sf"/>
</dbReference>
<comment type="caution">
    <text evidence="6">The sequence shown here is derived from an EMBL/GenBank/DDBJ whole genome shotgun (WGS) entry which is preliminary data.</text>
</comment>
<dbReference type="InterPro" id="IPR036388">
    <property type="entry name" value="WH-like_DNA-bd_sf"/>
</dbReference>
<dbReference type="GO" id="GO:0003677">
    <property type="term" value="F:DNA binding"/>
    <property type="evidence" value="ECO:0007669"/>
    <property type="project" value="UniProtKB-KW"/>
</dbReference>
<dbReference type="Gene3D" id="1.10.10.10">
    <property type="entry name" value="Winged helix-like DNA-binding domain superfamily/Winged helix DNA-binding domain"/>
    <property type="match status" value="1"/>
</dbReference>
<proteinExistence type="predicted"/>
<keyword evidence="3" id="KW-0547">Nucleotide-binding</keyword>
<dbReference type="Gene3D" id="3.40.50.510">
    <property type="entry name" value="Phosphotransferase system, mannose-type IIA component"/>
    <property type="match status" value="1"/>
</dbReference>
<evidence type="ECO:0000256" key="1">
    <source>
        <dbReference type="ARBA" id="ARBA00020887"/>
    </source>
</evidence>
<dbReference type="RefSeq" id="WP_070598141.1">
    <property type="nucleotide sequence ID" value="NZ_JASOKO010000002.1"/>
</dbReference>
<protein>
    <recommendedName>
        <fullName evidence="1">DNA translocase FtsK</fullName>
    </recommendedName>
</protein>
<evidence type="ECO:0000256" key="4">
    <source>
        <dbReference type="ARBA" id="ARBA00022840"/>
    </source>
</evidence>
<dbReference type="SUPFAM" id="SSF53062">
    <property type="entry name" value="PTS system fructose IIA component-like"/>
    <property type="match status" value="1"/>
</dbReference>
<dbReference type="SUPFAM" id="SSF63520">
    <property type="entry name" value="PTS-regulatory domain, PRD"/>
    <property type="match status" value="1"/>
</dbReference>
<evidence type="ECO:0000313" key="7">
    <source>
        <dbReference type="Proteomes" id="UP000251923"/>
    </source>
</evidence>
<accession>A0A2I1L5Y1</accession>
<dbReference type="Proteomes" id="UP000251923">
    <property type="component" value="Unassembled WGS sequence"/>
</dbReference>
<keyword evidence="2" id="KW-0808">Transferase</keyword>
<dbReference type="GO" id="GO:0016740">
    <property type="term" value="F:transferase activity"/>
    <property type="evidence" value="ECO:0007669"/>
    <property type="project" value="UniProtKB-KW"/>
</dbReference>
<evidence type="ECO:0000256" key="3">
    <source>
        <dbReference type="ARBA" id="ARBA00022741"/>
    </source>
</evidence>
<keyword evidence="5" id="KW-0238">DNA-binding</keyword>
<dbReference type="PROSITE" id="PS51096">
    <property type="entry name" value="PTS_EIIA_TYPE_4"/>
    <property type="match status" value="1"/>
</dbReference>
<dbReference type="InterPro" id="IPR004701">
    <property type="entry name" value="PTS_EIIA_man-typ"/>
</dbReference>
<dbReference type="InterPro" id="IPR003593">
    <property type="entry name" value="AAA+_ATPase"/>
</dbReference>
<name>A0A2I1L5Y1_9LACT</name>
<dbReference type="AlphaFoldDB" id="A0A2I1L5Y1"/>
<dbReference type="SMART" id="SM00382">
    <property type="entry name" value="AAA"/>
    <property type="match status" value="1"/>
</dbReference>
<dbReference type="SUPFAM" id="SSF46785">
    <property type="entry name" value="Winged helix' DNA-binding domain"/>
    <property type="match status" value="1"/>
</dbReference>
<dbReference type="GO" id="GO:0005524">
    <property type="term" value="F:ATP binding"/>
    <property type="evidence" value="ECO:0007669"/>
    <property type="project" value="UniProtKB-KW"/>
</dbReference>
<dbReference type="CDD" id="cd00009">
    <property type="entry name" value="AAA"/>
    <property type="match status" value="1"/>
</dbReference>
<organism evidence="6 7">
    <name type="scientific">Aerococcus urinae</name>
    <dbReference type="NCBI Taxonomy" id="1376"/>
    <lineage>
        <taxon>Bacteria</taxon>
        <taxon>Bacillati</taxon>
        <taxon>Bacillota</taxon>
        <taxon>Bacilli</taxon>
        <taxon>Lactobacillales</taxon>
        <taxon>Aerococcaceae</taxon>
        <taxon>Aerococcus</taxon>
    </lineage>
</organism>
<evidence type="ECO:0000256" key="5">
    <source>
        <dbReference type="ARBA" id="ARBA00023125"/>
    </source>
</evidence>
<dbReference type="PANTHER" id="PTHR32071:SF38">
    <property type="entry name" value="PSP OPERON TRANSCRIPTIONAL ACTIVATOR"/>
    <property type="match status" value="1"/>
</dbReference>
<dbReference type="EMBL" id="QMHM01000001">
    <property type="protein sequence ID" value="RAV81411.1"/>
    <property type="molecule type" value="Genomic_DNA"/>
</dbReference>
<gene>
    <name evidence="6" type="ORF">DBT54_00630</name>
</gene>
<dbReference type="GO" id="GO:0006355">
    <property type="term" value="P:regulation of DNA-templated transcription"/>
    <property type="evidence" value="ECO:0007669"/>
    <property type="project" value="InterPro"/>
</dbReference>
<dbReference type="InterPro" id="IPR027417">
    <property type="entry name" value="P-loop_NTPase"/>
</dbReference>
<dbReference type="SUPFAM" id="SSF52540">
    <property type="entry name" value="P-loop containing nucleoside triphosphate hydrolases"/>
    <property type="match status" value="1"/>
</dbReference>
<dbReference type="InterPro" id="IPR011608">
    <property type="entry name" value="PRD"/>
</dbReference>
<dbReference type="Gene3D" id="1.10.1790.10">
    <property type="entry name" value="PRD domain"/>
    <property type="match status" value="1"/>
</dbReference>
<dbReference type="InterPro" id="IPR036390">
    <property type="entry name" value="WH_DNA-bd_sf"/>
</dbReference>
<evidence type="ECO:0000313" key="6">
    <source>
        <dbReference type="EMBL" id="RAV81411.1"/>
    </source>
</evidence>
<dbReference type="InterPro" id="IPR002078">
    <property type="entry name" value="Sigma_54_int"/>
</dbReference>
<sequence>MKKDIQKELMNILFNQSKPLSTKALSQAIGRSRSLTSNYLNHLAKLGKVEKSDSRPVYWSLAAPDKYLSESHDQIDYFAQFIGSQGSVKEAIKQIKAAVNYPPIGLPILLNGNSGVGKSFLAQLIYKQLHAQNKSCSQRFTVFNCADYANNPELMSSLLFGHVKGAFTGADSKREGLLKTADQGLLFLDEVHRLSYENQEKLFQFLDKGYFRPLGEENEEVYSQVRLVLATSEDPEKVLLPTFYRRIPLTIKLPDFHQRPYDERIKLVETLFRKESQRLKLPIKIDIGDFEFLVNQEYPGNIGSLYNNIQLLCAQAFEYQENADYLLISNQDHINHVLTIDAKKGPSKRQEDIEQLIIKPLQKVFDQASIYSVRSDFIGFTQDHLNHIDQSNLEPVILYQTLVKACQAILGKNIMTDSIDTFIRFYSSYQTYLQEIIFPSRIKQQILTDYPRTFSLARELCKGLDPKLYKNLVWYLSLLLLDAVNENLAYHALLVAHGDSTASSIQKVANQLNDDYIFDAINMPFSASVHDIIARVKEWMNDHQGLSGIIMLVDMGSLTTLYEGLKPEIRGELFVINQLSTALALEIGNYLIQKRSITDFIEESEGEFSPKVQFFEGFDIQKNIIISSISGEELAVGMADILKKYLNPNIKTIVMNYNELLHLIHQQDINENYFDATYFVLTTTPLDCQGRVKNVNLLELLENDFDNLSIYFKDIVALTDLQVLFKDFLKFFSVEGLSSRLEFLNPEVIITQVTVVIEKIEDRFQIELPPKINFTLTMHLALMIERIILDPVDYELSVDIHQLRLNNKPFYNYLNTILYPLKQFYRIEVNDWEIYSIYAMLTSYQESRKEAGRSS</sequence>
<dbReference type="Pfam" id="PF00158">
    <property type="entry name" value="Sigma54_activat"/>
    <property type="match status" value="1"/>
</dbReference>
<evidence type="ECO:0000256" key="2">
    <source>
        <dbReference type="ARBA" id="ARBA00022679"/>
    </source>
</evidence>
<dbReference type="Gene3D" id="3.40.50.300">
    <property type="entry name" value="P-loop containing nucleotide triphosphate hydrolases"/>
    <property type="match status" value="1"/>
</dbReference>
<keyword evidence="4" id="KW-0067">ATP-binding</keyword>
<dbReference type="PROSITE" id="PS50045">
    <property type="entry name" value="SIGMA54_INTERACT_4"/>
    <property type="match status" value="1"/>
</dbReference>
<dbReference type="PROSITE" id="PS51372">
    <property type="entry name" value="PRD_2"/>
    <property type="match status" value="1"/>
</dbReference>
<dbReference type="PANTHER" id="PTHR32071">
    <property type="entry name" value="TRANSCRIPTIONAL REGULATORY PROTEIN"/>
    <property type="match status" value="1"/>
</dbReference>
<dbReference type="GO" id="GO:0016020">
    <property type="term" value="C:membrane"/>
    <property type="evidence" value="ECO:0007669"/>
    <property type="project" value="InterPro"/>
</dbReference>
<dbReference type="Pfam" id="PF00874">
    <property type="entry name" value="PRD"/>
    <property type="match status" value="1"/>
</dbReference>
<dbReference type="InterPro" id="IPR036662">
    <property type="entry name" value="PTS_EIIA_man-typ_sf"/>
</dbReference>
<dbReference type="GO" id="GO:0009401">
    <property type="term" value="P:phosphoenolpyruvate-dependent sugar phosphotransferase system"/>
    <property type="evidence" value="ECO:0007669"/>
    <property type="project" value="InterPro"/>
</dbReference>
<reference evidence="6 7" key="1">
    <citation type="submission" date="2018-04" db="EMBL/GenBank/DDBJ databases">
        <title>Aerococcus urinae genomes.</title>
        <authorList>
            <person name="Hilt E."/>
            <person name="Gilbert N.M."/>
            <person name="Thomas-White K."/>
            <person name="Putonti C."/>
            <person name="Lewis A.L."/>
            <person name="Visck K.L."/>
            <person name="Wolfe A.J."/>
        </authorList>
    </citation>
    <scope>NUCLEOTIDE SEQUENCE [LARGE SCALE GENOMIC DNA]</scope>
    <source>
        <strain evidence="6 7">UMB7480</strain>
    </source>
</reference>